<feature type="transmembrane region" description="Helical" evidence="1">
    <location>
        <begin position="161"/>
        <end position="181"/>
    </location>
</feature>
<dbReference type="Proteomes" id="UP000600547">
    <property type="component" value="Unassembled WGS sequence"/>
</dbReference>
<proteinExistence type="predicted"/>
<name>A0A8H9GLN2_9DEIO</name>
<evidence type="ECO:0000313" key="2">
    <source>
        <dbReference type="EMBL" id="GGM29937.1"/>
    </source>
</evidence>
<organism evidence="2 3">
    <name type="scientific">Deinococcus arenae</name>
    <dbReference type="NCBI Taxonomy" id="1452751"/>
    <lineage>
        <taxon>Bacteria</taxon>
        <taxon>Thermotogati</taxon>
        <taxon>Deinococcota</taxon>
        <taxon>Deinococci</taxon>
        <taxon>Deinococcales</taxon>
        <taxon>Deinococcaceae</taxon>
        <taxon>Deinococcus</taxon>
    </lineage>
</organism>
<keyword evidence="3" id="KW-1185">Reference proteome</keyword>
<reference evidence="3" key="1">
    <citation type="journal article" date="2019" name="Int. J. Syst. Evol. Microbiol.">
        <title>The Global Catalogue of Microorganisms (GCM) 10K type strain sequencing project: providing services to taxonomists for standard genome sequencing and annotation.</title>
        <authorList>
            <consortium name="The Broad Institute Genomics Platform"/>
            <consortium name="The Broad Institute Genome Sequencing Center for Infectious Disease"/>
            <person name="Wu L."/>
            <person name="Ma J."/>
        </authorList>
    </citation>
    <scope>NUCLEOTIDE SEQUENCE [LARGE SCALE GENOMIC DNA]</scope>
    <source>
        <strain evidence="3">JCM 31047</strain>
    </source>
</reference>
<accession>A0A8H9GLN2</accession>
<dbReference type="EMBL" id="BMQG01000001">
    <property type="protein sequence ID" value="GGM29937.1"/>
    <property type="molecule type" value="Genomic_DNA"/>
</dbReference>
<keyword evidence="1" id="KW-1133">Transmembrane helix</keyword>
<feature type="transmembrane region" description="Helical" evidence="1">
    <location>
        <begin position="65"/>
        <end position="87"/>
    </location>
</feature>
<evidence type="ECO:0000313" key="3">
    <source>
        <dbReference type="Proteomes" id="UP000600547"/>
    </source>
</evidence>
<dbReference type="AlphaFoldDB" id="A0A8H9GLN2"/>
<keyword evidence="1" id="KW-0812">Transmembrane</keyword>
<comment type="caution">
    <text evidence="2">The sequence shown here is derived from an EMBL/GenBank/DDBJ whole genome shotgun (WGS) entry which is preliminary data.</text>
</comment>
<sequence>MPVCPTRLVLRARLARLTTSCEVRFSGLSTAITGIRARLAERGRGRRADGAAPASLIRPARKLGLVLRVAFWLTALLFIPLGLYLYFLPPDVASLVGVSPLWLARAAGALVFAWGAFQVAASFAPDRVKIGGLVGGHLLLVAALVPAALRGGDALPAPVRTVLLVVAGVLTVLAVLGLLGAPSRRGRL</sequence>
<feature type="transmembrane region" description="Helical" evidence="1">
    <location>
        <begin position="130"/>
        <end position="149"/>
    </location>
</feature>
<evidence type="ECO:0000256" key="1">
    <source>
        <dbReference type="SAM" id="Phobius"/>
    </source>
</evidence>
<feature type="transmembrane region" description="Helical" evidence="1">
    <location>
        <begin position="102"/>
        <end position="123"/>
    </location>
</feature>
<keyword evidence="1" id="KW-0472">Membrane</keyword>
<protein>
    <submittedName>
        <fullName evidence="2">Uncharacterized protein</fullName>
    </submittedName>
</protein>
<gene>
    <name evidence="2" type="ORF">GCM10008956_02460</name>
</gene>